<sequence>MTVSEELDETEEAAVNDDLRLSFPIGFGKMKNTQSLEQVHASTRRPGPKESTLEKMVKEAEAASKGLDLNQSSAAGEESAPAEPNDESEDESGDEDDSYVKKITDCIPCSHEAVLKGHTRAVSALSLDPAGARLISGSYDCSVRLWDFNGMDASLKSFREFTPWEGQQVKSLHYSITGDKFICATMKNQATIYTRDAVKEVEFAKGDMYVHDMGQTKGHVAALACARWHPQDRALCLTAAIDGTVRLWDVTMCDKKQVTVLKAKNTRGQKAIPHAAAYRPNGDVIAACDDGTIKLWDSKAVARGSTQRAHAEAVGAHTPGAEATCVAVAGDGFTLLSRSRDDTLKVWDLRKLKSALAAFGGLDNFFDTTAAVFGPGDEYFMTGTSVRRAKDGSAQGAGRLHVYRRATLEAAGELDFPSGSAVSALWHPRLNQVFVGGSDAGVHGLYDPRVSENGVVRSLGRQAKRADFTNAGISQVGLIYAPHALPMFREDKARTTAKQKRKDRADPVKSSRPDLGPVAAMQKGLAYPGMQTSRSFAQHLFKEAVGPAGQDYLNQDPREELLKYAEDAAKNPTFTAIYRETQPETVFDLSEERTEKRAKPYSW</sequence>
<dbReference type="PROSITE" id="PS50294">
    <property type="entry name" value="WD_REPEATS_REGION"/>
    <property type="match status" value="2"/>
</dbReference>
<feature type="compositionally biased region" description="Low complexity" evidence="4">
    <location>
        <begin position="72"/>
        <end position="83"/>
    </location>
</feature>
<keyword evidence="2" id="KW-0677">Repeat</keyword>
<organism evidence="5">
    <name type="scientific">Cryptomonas curvata</name>
    <dbReference type="NCBI Taxonomy" id="233186"/>
    <lineage>
        <taxon>Eukaryota</taxon>
        <taxon>Cryptophyceae</taxon>
        <taxon>Cryptomonadales</taxon>
        <taxon>Cryptomonadaceae</taxon>
        <taxon>Cryptomonas</taxon>
    </lineage>
</organism>
<evidence type="ECO:0000256" key="1">
    <source>
        <dbReference type="ARBA" id="ARBA00022574"/>
    </source>
</evidence>
<proteinExistence type="predicted"/>
<dbReference type="InterPro" id="IPR020472">
    <property type="entry name" value="WD40_PAC1"/>
</dbReference>
<dbReference type="AlphaFoldDB" id="A0A7S0LWI0"/>
<dbReference type="PANTHER" id="PTHR16017:SF0">
    <property type="entry name" value="WD REPEAT-CONTAINING PROTEIN 70"/>
    <property type="match status" value="1"/>
</dbReference>
<dbReference type="PROSITE" id="PS50082">
    <property type="entry name" value="WD_REPEATS_2"/>
    <property type="match status" value="3"/>
</dbReference>
<dbReference type="GO" id="GO:0005634">
    <property type="term" value="C:nucleus"/>
    <property type="evidence" value="ECO:0007669"/>
    <property type="project" value="TreeGrafter"/>
</dbReference>
<evidence type="ECO:0000256" key="4">
    <source>
        <dbReference type="SAM" id="MobiDB-lite"/>
    </source>
</evidence>
<dbReference type="EMBL" id="HBEZ01002589">
    <property type="protein sequence ID" value="CAD8623818.1"/>
    <property type="molecule type" value="Transcribed_RNA"/>
</dbReference>
<dbReference type="InterPro" id="IPR051858">
    <property type="entry name" value="WD_repeat_GAD-1"/>
</dbReference>
<feature type="region of interest" description="Disordered" evidence="4">
    <location>
        <begin position="493"/>
        <end position="516"/>
    </location>
</feature>
<feature type="compositionally biased region" description="Acidic residues" evidence="4">
    <location>
        <begin position="84"/>
        <end position="97"/>
    </location>
</feature>
<dbReference type="InterPro" id="IPR019775">
    <property type="entry name" value="WD40_repeat_CS"/>
</dbReference>
<evidence type="ECO:0000313" key="5">
    <source>
        <dbReference type="EMBL" id="CAD8623818.1"/>
    </source>
</evidence>
<feature type="compositionally biased region" description="Basic and acidic residues" evidence="4">
    <location>
        <begin position="503"/>
        <end position="512"/>
    </location>
</feature>
<name>A0A7S0LWI0_9CRYP</name>
<dbReference type="SMART" id="SM00320">
    <property type="entry name" value="WD40"/>
    <property type="match status" value="5"/>
</dbReference>
<dbReference type="PROSITE" id="PS00678">
    <property type="entry name" value="WD_REPEATS_1"/>
    <property type="match status" value="2"/>
</dbReference>
<dbReference type="Gene3D" id="2.130.10.10">
    <property type="entry name" value="YVTN repeat-like/Quinoprotein amine dehydrogenase"/>
    <property type="match status" value="2"/>
</dbReference>
<evidence type="ECO:0008006" key="6">
    <source>
        <dbReference type="Google" id="ProtNLM"/>
    </source>
</evidence>
<protein>
    <recommendedName>
        <fullName evidence="6">Guanine nucleotide-binding protein subunit beta-like protein</fullName>
    </recommendedName>
</protein>
<keyword evidence="1 3" id="KW-0853">WD repeat</keyword>
<feature type="repeat" description="WD" evidence="3">
    <location>
        <begin position="324"/>
        <end position="357"/>
    </location>
</feature>
<dbReference type="InterPro" id="IPR036322">
    <property type="entry name" value="WD40_repeat_dom_sf"/>
</dbReference>
<feature type="region of interest" description="Disordered" evidence="4">
    <location>
        <begin position="34"/>
        <end position="97"/>
    </location>
</feature>
<dbReference type="InterPro" id="IPR001680">
    <property type="entry name" value="WD40_rpt"/>
</dbReference>
<dbReference type="GO" id="GO:0035861">
    <property type="term" value="C:site of double-strand break"/>
    <property type="evidence" value="ECO:0007669"/>
    <property type="project" value="TreeGrafter"/>
</dbReference>
<feature type="repeat" description="WD" evidence="3">
    <location>
        <begin position="216"/>
        <end position="250"/>
    </location>
</feature>
<dbReference type="PANTHER" id="PTHR16017">
    <property type="entry name" value="GASTRULATION DEFECTIVE PROTEIN 1-RELATED"/>
    <property type="match status" value="1"/>
</dbReference>
<evidence type="ECO:0000256" key="2">
    <source>
        <dbReference type="ARBA" id="ARBA00022737"/>
    </source>
</evidence>
<dbReference type="SUPFAM" id="SSF50978">
    <property type="entry name" value="WD40 repeat-like"/>
    <property type="match status" value="1"/>
</dbReference>
<accession>A0A7S0LWI0</accession>
<reference evidence="5" key="1">
    <citation type="submission" date="2021-01" db="EMBL/GenBank/DDBJ databases">
        <authorList>
            <person name="Corre E."/>
            <person name="Pelletier E."/>
            <person name="Niang G."/>
            <person name="Scheremetjew M."/>
            <person name="Finn R."/>
            <person name="Kale V."/>
            <person name="Holt S."/>
            <person name="Cochrane G."/>
            <person name="Meng A."/>
            <person name="Brown T."/>
            <person name="Cohen L."/>
        </authorList>
    </citation>
    <scope>NUCLEOTIDE SEQUENCE</scope>
    <source>
        <strain evidence="5">CCAP979/52</strain>
    </source>
</reference>
<feature type="compositionally biased region" description="Basic and acidic residues" evidence="4">
    <location>
        <begin position="47"/>
        <end position="62"/>
    </location>
</feature>
<feature type="repeat" description="WD" evidence="3">
    <location>
        <begin position="115"/>
        <end position="156"/>
    </location>
</feature>
<dbReference type="PRINTS" id="PR00320">
    <property type="entry name" value="GPROTEINBRPT"/>
</dbReference>
<dbReference type="Pfam" id="PF00400">
    <property type="entry name" value="WD40"/>
    <property type="match status" value="4"/>
</dbReference>
<evidence type="ECO:0000256" key="3">
    <source>
        <dbReference type="PROSITE-ProRule" id="PRU00221"/>
    </source>
</evidence>
<gene>
    <name evidence="5" type="ORF">CCUR1050_LOCUS1493</name>
</gene>
<dbReference type="InterPro" id="IPR015943">
    <property type="entry name" value="WD40/YVTN_repeat-like_dom_sf"/>
</dbReference>